<evidence type="ECO:0000313" key="3">
    <source>
        <dbReference type="Proteomes" id="UP000186922"/>
    </source>
</evidence>
<name>A0A1D1VEN0_RAMVA</name>
<feature type="transmembrane region" description="Helical" evidence="1">
    <location>
        <begin position="102"/>
        <end position="126"/>
    </location>
</feature>
<dbReference type="GO" id="GO:0003735">
    <property type="term" value="F:structural constituent of ribosome"/>
    <property type="evidence" value="ECO:0007669"/>
    <property type="project" value="InterPro"/>
</dbReference>
<dbReference type="PROSITE" id="PS00056">
    <property type="entry name" value="RIBOSOMAL_S17"/>
    <property type="match status" value="1"/>
</dbReference>
<feature type="transmembrane region" description="Helical" evidence="1">
    <location>
        <begin position="159"/>
        <end position="181"/>
    </location>
</feature>
<reference evidence="2 3" key="1">
    <citation type="journal article" date="2016" name="Nat. Commun.">
        <title>Extremotolerant tardigrade genome and improved radiotolerance of human cultured cells by tardigrade-unique protein.</title>
        <authorList>
            <person name="Hashimoto T."/>
            <person name="Horikawa D.D."/>
            <person name="Saito Y."/>
            <person name="Kuwahara H."/>
            <person name="Kozuka-Hata H."/>
            <person name="Shin-I T."/>
            <person name="Minakuchi Y."/>
            <person name="Ohishi K."/>
            <person name="Motoyama A."/>
            <person name="Aizu T."/>
            <person name="Enomoto A."/>
            <person name="Kondo K."/>
            <person name="Tanaka S."/>
            <person name="Hara Y."/>
            <person name="Koshikawa S."/>
            <person name="Sagara H."/>
            <person name="Miura T."/>
            <person name="Yokobori S."/>
            <person name="Miyagawa K."/>
            <person name="Suzuki Y."/>
            <person name="Kubo T."/>
            <person name="Oyama M."/>
            <person name="Kohara Y."/>
            <person name="Fujiyama A."/>
            <person name="Arakawa K."/>
            <person name="Katayama T."/>
            <person name="Toyoda A."/>
            <person name="Kunieda T."/>
        </authorList>
    </citation>
    <scope>NUCLEOTIDE SEQUENCE [LARGE SCALE GENOMIC DNA]</scope>
    <source>
        <strain evidence="2 3">YOKOZUNA-1</strain>
    </source>
</reference>
<sequence length="432" mass="48918">MVYNVETKRELRGGSQDHSLAYCPRLIEHWTWAVFGRWIQLSGLYPRSLTLANQYPEGCPAPFNYFLLLWTLTLIGILLVAQVLANLAYLDSHAHQVVFLEFFTLVIFIHINTTFLLSAAVLALMIHKSRDLVRVVGDIIELYKSRPLSRKEYQARSRFQGVLVVLWYCLSMPGMLVATIFSHGHYTFSLSQIANLCIGVTSTKTCLHFPAWLLVTWDAVAVAIVYNSDFVQLYLMSALIFLVNAIASRLTQAVDASSLMQVKLQYRKIRSLMDAFNGVFSPFVFLSCVRMLINFVSLFGKLLQSIEQETGEPNDAFVSRRFSDTRGKLYHFTYSGLTIFNQIILVKLCLSCHEKVTLTLVLLTEPSLTFIQPKCFQVAQLRSTVRRLQANTDDEKTDAQCSALLNEICDTDLAVSGGGFFYIAKEYTTAVR</sequence>
<keyword evidence="3" id="KW-1185">Reference proteome</keyword>
<evidence type="ECO:0000256" key="1">
    <source>
        <dbReference type="SAM" id="Phobius"/>
    </source>
</evidence>
<feature type="transmembrane region" description="Helical" evidence="1">
    <location>
        <begin position="272"/>
        <end position="293"/>
    </location>
</feature>
<comment type="caution">
    <text evidence="2">The sequence shown here is derived from an EMBL/GenBank/DDBJ whole genome shotgun (WGS) entry which is preliminary data.</text>
</comment>
<organism evidence="2 3">
    <name type="scientific">Ramazzottius varieornatus</name>
    <name type="common">Water bear</name>
    <name type="synonym">Tardigrade</name>
    <dbReference type="NCBI Taxonomy" id="947166"/>
    <lineage>
        <taxon>Eukaryota</taxon>
        <taxon>Metazoa</taxon>
        <taxon>Ecdysozoa</taxon>
        <taxon>Tardigrada</taxon>
        <taxon>Eutardigrada</taxon>
        <taxon>Parachela</taxon>
        <taxon>Hypsibioidea</taxon>
        <taxon>Ramazzottiidae</taxon>
        <taxon>Ramazzottius</taxon>
    </lineage>
</organism>
<dbReference type="GO" id="GO:0006412">
    <property type="term" value="P:translation"/>
    <property type="evidence" value="ECO:0007669"/>
    <property type="project" value="InterPro"/>
</dbReference>
<keyword evidence="1" id="KW-1133">Transmembrane helix</keyword>
<dbReference type="AlphaFoldDB" id="A0A1D1VEN0"/>
<accession>A0A1D1VEN0</accession>
<dbReference type="GO" id="GO:0005840">
    <property type="term" value="C:ribosome"/>
    <property type="evidence" value="ECO:0007669"/>
    <property type="project" value="InterPro"/>
</dbReference>
<proteinExistence type="predicted"/>
<feature type="transmembrane region" description="Helical" evidence="1">
    <location>
        <begin position="65"/>
        <end position="90"/>
    </location>
</feature>
<dbReference type="Proteomes" id="UP000186922">
    <property type="component" value="Unassembled WGS sequence"/>
</dbReference>
<protein>
    <submittedName>
        <fullName evidence="2">Uncharacterized protein</fullName>
    </submittedName>
</protein>
<dbReference type="InterPro" id="IPR019979">
    <property type="entry name" value="Ribosomal_uS17_CS"/>
</dbReference>
<gene>
    <name evidence="2" type="primary">RvY_11003-1</name>
    <name evidence="2" type="synonym">RvY_11003.1</name>
    <name evidence="2" type="ORF">RvY_11003</name>
</gene>
<keyword evidence="1" id="KW-0472">Membrane</keyword>
<keyword evidence="1" id="KW-0812">Transmembrane</keyword>
<evidence type="ECO:0000313" key="2">
    <source>
        <dbReference type="EMBL" id="GAV00107.1"/>
    </source>
</evidence>
<dbReference type="EMBL" id="BDGG01000005">
    <property type="protein sequence ID" value="GAV00107.1"/>
    <property type="molecule type" value="Genomic_DNA"/>
</dbReference>